<dbReference type="InterPro" id="IPR050328">
    <property type="entry name" value="Dev_Immune_Receptor"/>
</dbReference>
<evidence type="ECO:0000256" key="2">
    <source>
        <dbReference type="ARBA" id="ARBA00022729"/>
    </source>
</evidence>
<keyword evidence="2" id="KW-0732">Signal</keyword>
<dbReference type="SUPFAM" id="SSF52058">
    <property type="entry name" value="L domain-like"/>
    <property type="match status" value="1"/>
</dbReference>
<dbReference type="RefSeq" id="XP_017770948.1">
    <property type="nucleotide sequence ID" value="XM_017915459.1"/>
</dbReference>
<evidence type="ECO:0000256" key="3">
    <source>
        <dbReference type="ARBA" id="ARBA00022737"/>
    </source>
</evidence>
<accession>A0ABM1M8P8</accession>
<organism evidence="4 5">
    <name type="scientific">Nicrophorus vespilloides</name>
    <name type="common">Boreal carrion beetle</name>
    <dbReference type="NCBI Taxonomy" id="110193"/>
    <lineage>
        <taxon>Eukaryota</taxon>
        <taxon>Metazoa</taxon>
        <taxon>Ecdysozoa</taxon>
        <taxon>Arthropoda</taxon>
        <taxon>Hexapoda</taxon>
        <taxon>Insecta</taxon>
        <taxon>Pterygota</taxon>
        <taxon>Neoptera</taxon>
        <taxon>Endopterygota</taxon>
        <taxon>Coleoptera</taxon>
        <taxon>Polyphaga</taxon>
        <taxon>Staphyliniformia</taxon>
        <taxon>Silphidae</taxon>
        <taxon>Nicrophorinae</taxon>
        <taxon>Nicrophorus</taxon>
    </lineage>
</organism>
<protein>
    <submittedName>
        <fullName evidence="5">Leucine-rich repeat and transmembrane domain-containing protein 1-like</fullName>
    </submittedName>
</protein>
<dbReference type="PRINTS" id="PR00019">
    <property type="entry name" value="LEURICHRPT"/>
</dbReference>
<dbReference type="GeneID" id="108558527"/>
<name>A0ABM1M8P8_NICVS</name>
<evidence type="ECO:0000313" key="5">
    <source>
        <dbReference type="RefSeq" id="XP_017770948.1"/>
    </source>
</evidence>
<dbReference type="PANTHER" id="PTHR24373:SF275">
    <property type="entry name" value="TIR DOMAIN-CONTAINING PROTEIN"/>
    <property type="match status" value="1"/>
</dbReference>
<dbReference type="Gene3D" id="3.80.10.10">
    <property type="entry name" value="Ribonuclease Inhibitor"/>
    <property type="match status" value="3"/>
</dbReference>
<dbReference type="InterPro" id="IPR001611">
    <property type="entry name" value="Leu-rich_rpt"/>
</dbReference>
<keyword evidence="1" id="KW-0433">Leucine-rich repeat</keyword>
<dbReference type="Proteomes" id="UP000695000">
    <property type="component" value="Unplaced"/>
</dbReference>
<dbReference type="PROSITE" id="PS51450">
    <property type="entry name" value="LRR"/>
    <property type="match status" value="3"/>
</dbReference>
<gene>
    <name evidence="5" type="primary">LOC108558527</name>
</gene>
<evidence type="ECO:0000256" key="1">
    <source>
        <dbReference type="ARBA" id="ARBA00022614"/>
    </source>
</evidence>
<proteinExistence type="predicted"/>
<dbReference type="Pfam" id="PF13516">
    <property type="entry name" value="LRR_6"/>
    <property type="match status" value="2"/>
</dbReference>
<evidence type="ECO:0000313" key="4">
    <source>
        <dbReference type="Proteomes" id="UP000695000"/>
    </source>
</evidence>
<keyword evidence="4" id="KW-1185">Reference proteome</keyword>
<dbReference type="Pfam" id="PF13855">
    <property type="entry name" value="LRR_8"/>
    <property type="match status" value="1"/>
</dbReference>
<dbReference type="PANTHER" id="PTHR24373">
    <property type="entry name" value="SLIT RELATED LEUCINE-RICH REPEAT NEURONAL PROTEIN"/>
    <property type="match status" value="1"/>
</dbReference>
<reference evidence="5" key="1">
    <citation type="submission" date="2025-08" db="UniProtKB">
        <authorList>
            <consortium name="RefSeq"/>
        </authorList>
    </citation>
    <scope>IDENTIFICATION</scope>
    <source>
        <tissue evidence="5">Whole Larva</tissue>
    </source>
</reference>
<dbReference type="InterPro" id="IPR032675">
    <property type="entry name" value="LRR_dom_sf"/>
</dbReference>
<dbReference type="InterPro" id="IPR003591">
    <property type="entry name" value="Leu-rich_rpt_typical-subtyp"/>
</dbReference>
<keyword evidence="3" id="KW-0677">Repeat</keyword>
<sequence length="243" mass="28120">MNIRCLKLVNNSISNIGRNAFCGMKLQVLDLSFNAISDISLSVICRSKITIGQDDRGIPEYLSERLHVQLPNSLQYLNLSHNAITNIYQYSFMHAISLINLDLSHNNIDTLNFGWDKHLRYLEILDLSNNRLVSFDFGTFTSLVSLRHLNLTSNNLYYFASNIFITTRNLNILDLSRNRIRMIDETALKKYIPTLIYLNVSDNNWDCKSLQNLILSSLDRFEVVEHDNYNRMNVKGIACLDYK</sequence>
<dbReference type="SMART" id="SM00369">
    <property type="entry name" value="LRR_TYP"/>
    <property type="match status" value="6"/>
</dbReference>